<dbReference type="CDD" id="cd19757">
    <property type="entry name" value="Bbox1"/>
    <property type="match status" value="1"/>
</dbReference>
<feature type="region of interest" description="Disordered" evidence="1">
    <location>
        <begin position="122"/>
        <end position="142"/>
    </location>
</feature>
<evidence type="ECO:0000313" key="3">
    <source>
        <dbReference type="EMBL" id="KAJ8487309.1"/>
    </source>
</evidence>
<comment type="caution">
    <text evidence="3">The sequence shown here is derived from an EMBL/GenBank/DDBJ whole genome shotgun (WGS) entry which is preliminary data.</text>
</comment>
<sequence length="1075" mass="122431">MAHGPKRKSSALASRKYKKPRFKSLEADKPDPSVSVSVTQPHTSSASQLPDQPDPPRVKINTINVYGLRDGRRIGQNASTHEVTFNPAEWIFSPHANPLSNEEQSWSGALADDSIVGRVDTLDTPNDTTTQSTPSSVSMKKKRLRPELRAAAQINDWLPFRDDFLDELLRYEGCEQPIESGEVLCELCNTVEAMARCQDCRRRPLVCKECLLHSHTDLPLHRPEIWDESRFVRTTLYDLGLSVQLGHSRGTCKHPSPATRRITIVDTCGIQPVRVRFCECLDEQNDIVREWIQLFREGWFPASTTRPETAVTFQLLKTFQEINLAAKTNLYDFTQALNNLTDNAGSQDVPNRYKQLSHVIRLWRHLVALKRFGRAHDPLKASGTQEGQLALECPACPHPGKNIPEDWRDAPADVRWLYTLFLMMDANFRARCKDRGLEETQLAPGWAYFVEESKYQAHLKARADDRPEENTCSVEHNAILKASIRREGYIASGVGAVLCARHALVRKNGTGDLQLGERQANMDYLAFRTLVGAALLLVISYDIVCQWTRHLWERMKNWPPAIQIDESRIADFRFGIPKEHIRVHGPGHSRYSFNLLPYVGRTYGEGIESQWSYMNPLALSTREMSLGMRHELMNDHWGSWNWRKILGFGPTLLRSLEEAHAFRIEQARIFREYSSTFDPNVVKTWEDMVAAWNVDQSRPDPYEEPKSKTSATAAIRNEIALEEAQDAIGGKLPPHEVTPGVFLQVGLELEEQQRAQEKRNVLLRRIELWQGIQDVHMPMVAPLRVTGASTPPASSSAPLPHALEDIRHLRRILTGISEYMRFNVDGEGQRVTTRFRDLYSRFHAKVKRAAERYRAARAAVTVLDPSGSWTDTFKPLLDSDIRGPRREDDSRTTSDGRYEVSWIWLVPLGAPKSANMDHTAPASAEEFTASMRVEWAYAKARAERWKEEERLLLEEMRRVVEYCEWKATWWRSQGTRRDGDAPVAVQRGLHAYAAKQADVWGGLARRSASWWIAYLKTLGPLPDWILPYEGYARKVRFRDFSRLHGVNMASQARDDLAESSDEESEESSAEDAGGI</sequence>
<dbReference type="Proteomes" id="UP001215151">
    <property type="component" value="Unassembled WGS sequence"/>
</dbReference>
<accession>A0AAD7TYM6</accession>
<feature type="compositionally biased region" description="Basic residues" evidence="1">
    <location>
        <begin position="1"/>
        <end position="22"/>
    </location>
</feature>
<dbReference type="InterPro" id="IPR041457">
    <property type="entry name" value="CxC2_KDZ-assoc"/>
</dbReference>
<feature type="compositionally biased region" description="Acidic residues" evidence="1">
    <location>
        <begin position="1057"/>
        <end position="1069"/>
    </location>
</feature>
<dbReference type="EMBL" id="JAPEVG010000081">
    <property type="protein sequence ID" value="KAJ8487309.1"/>
    <property type="molecule type" value="Genomic_DNA"/>
</dbReference>
<name>A0AAD7TYM6_9APHY</name>
<gene>
    <name evidence="3" type="ORF">ONZ51_g4239</name>
</gene>
<dbReference type="PANTHER" id="PTHR33096">
    <property type="entry name" value="CXC2 DOMAIN-CONTAINING PROTEIN"/>
    <property type="match status" value="1"/>
</dbReference>
<dbReference type="Pfam" id="PF18803">
    <property type="entry name" value="CxC2"/>
    <property type="match status" value="1"/>
</dbReference>
<dbReference type="Pfam" id="PF18758">
    <property type="entry name" value="KDZ"/>
    <property type="match status" value="1"/>
</dbReference>
<evidence type="ECO:0000259" key="2">
    <source>
        <dbReference type="Pfam" id="PF18803"/>
    </source>
</evidence>
<dbReference type="InterPro" id="IPR040521">
    <property type="entry name" value="KDZ"/>
</dbReference>
<feature type="region of interest" description="Disordered" evidence="1">
    <location>
        <begin position="1"/>
        <end position="57"/>
    </location>
</feature>
<evidence type="ECO:0000313" key="4">
    <source>
        <dbReference type="Proteomes" id="UP001215151"/>
    </source>
</evidence>
<evidence type="ECO:0000256" key="1">
    <source>
        <dbReference type="SAM" id="MobiDB-lite"/>
    </source>
</evidence>
<feature type="compositionally biased region" description="Polar residues" evidence="1">
    <location>
        <begin position="34"/>
        <end position="50"/>
    </location>
</feature>
<feature type="domain" description="CxC2-like cysteine cluster KDZ transposase-associated" evidence="2">
    <location>
        <begin position="236"/>
        <end position="345"/>
    </location>
</feature>
<proteinExistence type="predicted"/>
<dbReference type="PANTHER" id="PTHR33096:SF1">
    <property type="entry name" value="CXC1-LIKE CYSTEINE CLUSTER ASSOCIATED WITH KDZ TRANSPOSASES DOMAIN-CONTAINING PROTEIN"/>
    <property type="match status" value="1"/>
</dbReference>
<feature type="region of interest" description="Disordered" evidence="1">
    <location>
        <begin position="1051"/>
        <end position="1075"/>
    </location>
</feature>
<keyword evidence="4" id="KW-1185">Reference proteome</keyword>
<dbReference type="AlphaFoldDB" id="A0AAD7TYM6"/>
<reference evidence="3" key="1">
    <citation type="submission" date="2022-11" db="EMBL/GenBank/DDBJ databases">
        <title>Genome Sequence of Cubamyces cubensis.</title>
        <authorList>
            <person name="Buettner E."/>
        </authorList>
    </citation>
    <scope>NUCLEOTIDE SEQUENCE</scope>
    <source>
        <strain evidence="3">MPL-01</strain>
    </source>
</reference>
<organism evidence="3 4">
    <name type="scientific">Trametes cubensis</name>
    <dbReference type="NCBI Taxonomy" id="1111947"/>
    <lineage>
        <taxon>Eukaryota</taxon>
        <taxon>Fungi</taxon>
        <taxon>Dikarya</taxon>
        <taxon>Basidiomycota</taxon>
        <taxon>Agaricomycotina</taxon>
        <taxon>Agaricomycetes</taxon>
        <taxon>Polyporales</taxon>
        <taxon>Polyporaceae</taxon>
        <taxon>Trametes</taxon>
    </lineage>
</organism>
<feature type="compositionally biased region" description="Polar residues" evidence="1">
    <location>
        <begin position="123"/>
        <end position="138"/>
    </location>
</feature>
<protein>
    <recommendedName>
        <fullName evidence="2">CxC2-like cysteine cluster KDZ transposase-associated domain-containing protein</fullName>
    </recommendedName>
</protein>